<evidence type="ECO:0000256" key="9">
    <source>
        <dbReference type="ARBA" id="ARBA00022967"/>
    </source>
</evidence>
<feature type="transmembrane region" description="Helical" evidence="13">
    <location>
        <begin position="492"/>
        <end position="511"/>
    </location>
</feature>
<accession>G8JVG6</accession>
<dbReference type="RefSeq" id="XP_003647462.1">
    <property type="nucleotide sequence ID" value="XM_003647414.1"/>
</dbReference>
<dbReference type="GO" id="GO:0016887">
    <property type="term" value="F:ATP hydrolysis activity"/>
    <property type="evidence" value="ECO:0007669"/>
    <property type="project" value="InterPro"/>
</dbReference>
<dbReference type="EMBL" id="CP002502">
    <property type="protein sequence ID" value="AET40645.1"/>
    <property type="molecule type" value="Genomic_DNA"/>
</dbReference>
<dbReference type="PANTHER" id="PTHR45630">
    <property type="entry name" value="CATION-TRANSPORTING ATPASE-RELATED"/>
    <property type="match status" value="1"/>
</dbReference>
<evidence type="ECO:0000256" key="12">
    <source>
        <dbReference type="ARBA" id="ARBA00049360"/>
    </source>
</evidence>
<dbReference type="STRING" id="931890.G8JVG6"/>
<evidence type="ECO:0000256" key="10">
    <source>
        <dbReference type="ARBA" id="ARBA00022989"/>
    </source>
</evidence>
<dbReference type="OMA" id="FSCFQYM"/>
<dbReference type="InterPro" id="IPR023299">
    <property type="entry name" value="ATPase_P-typ_cyto_dom_N"/>
</dbReference>
<dbReference type="GO" id="GO:0030145">
    <property type="term" value="F:manganese ion binding"/>
    <property type="evidence" value="ECO:0007669"/>
    <property type="project" value="EnsemblFungi"/>
</dbReference>
<dbReference type="SFLD" id="SFLDF00027">
    <property type="entry name" value="p-type_atpase"/>
    <property type="match status" value="1"/>
</dbReference>
<dbReference type="InterPro" id="IPR044492">
    <property type="entry name" value="P_typ_ATPase_HD_dom"/>
</dbReference>
<feature type="region of interest" description="Disordered" evidence="14">
    <location>
        <begin position="99"/>
        <end position="122"/>
    </location>
</feature>
<dbReference type="FunCoup" id="G8JVG6">
    <property type="interactions" value="337"/>
</dbReference>
<sequence length="1463" mass="164889">MILSQNRIAKSRMSFNVRKSSTCGMNNDRPRPSFSSSKTSLSSITAASSTVLERQNTEAYAGATFETVPSSVVSFHHPHSYRSTALGSVDSLARSRRNTGSDSLALTPLHSRTSEQSRTPSRIPHFRFFTEEQLENAQGAASTLGYTDYDTDWDAIPAYEQYRLHAQPRSSISSFRNTSDQAAGSVLSSTRGRSSISCAVDQSGGRPSQDSFSRSSQSSSQYSFRARIPVEVEEAAGSSHLTGDTISDHYSDGDTDLQLLADEDGSNIIESSETQNGPNKKSCHTEYLKPQYHERFYPQHNPHLHFQRFYIAEEDFVIGIAGFKTSIWKKYSYNIWCWLTFGLLYLICKWIPRYKVKLCGTKTLLGKAEWVVVENQYGELSIIDVKREWYNRPLSTIFPLEYDPTLTNYRHYHHESESNPNVPIIISFEYRYLKLIYSPLLDIFQTNSNWTDPNWVDLDLASKGLPTAIHEDRVIAFGKNSIRLKQKDTSQIFFEEALHPFYVFQIFSIILWMFDEYYFYAACIFIISAFSIMDTIFETKQSYARLFEVSHFHCDVRVYKDGFWTQVSSSDLVPGDIYEISDPSLSVVPCDSVLISGDCLTNESMLTGESVPVSKVAATVETMHQLLEDFMDTQVSGFVSKSFLFNGTKLIRVRPAAGQSTALAMAVRTGFSTTKGGLVRSMVFPKPIGFKFYEDSFKYLGIMALVACFGFFINIIQFISMGLSKRVIILRGLDIVTIVIPPALPASLSIGTGFALNRLKKKGIFCITPTRLNIGGKIDVMCFDKTGTLTEDGLTVLGVHFVQNSRKELNFSDLIKDVGGLCSNFAHNDSPFQNAMKAKKFFFSLLTCHSLRVVNDELIGDPLDFKMFQFTKWTYAEDTKGYKFSSLYEERHDTGLLPENSSISPAIVYRNADGNLDNESTNNMIGIVRSFEFLPQLRRMSVIVKPFSEKVFISFTKGAPEVIADLCNRSSLPEDYDNLLNNYTHKGYRVISCAGKVLNKNSWLHSQKVTREEVESDLEFLGFIIFENRLKSSTKSTLESLNAANIRTIMCTGDNVLTAISVGREANLINNSRVFVASLIEPMNQSKEMLVWQDVDRPSEVLDTVTLKPSLEYDEDYTLAITGDVFRVLFKNNEFVSNQYLNNVLLKCSIYARMSPDEKHELVEQLQGLNYAVGFCGDGANDCGALKAADIGVSLSDAEASVAAPFTSQIFEISCVLDVIKEGRAALVTSFACFQYMSLYSAIQFITINILYSRGINLADFQFLYIDLFLIVPIAIFMSWSKPYSVLAKKRPSANLVSPKILVPFFVQLIIIFVFQIIPWYMVQKMPWYIKPVAGDDNAVKSSDNTVLFFVSNFQYILIAIVLSVGPPYREPISKNFGLIADVVLSVLASLKLMYLDCNSWLGSLFFLTEISPNFKLMICGWVALNCLVQLVVPGKFKYLFRKKRSSKKYKNILREQMLSHTV</sequence>
<dbReference type="Pfam" id="PF00122">
    <property type="entry name" value="E1-E2_ATPase"/>
    <property type="match status" value="1"/>
</dbReference>
<evidence type="ECO:0000256" key="4">
    <source>
        <dbReference type="ARBA" id="ARBA00022692"/>
    </source>
</evidence>
<evidence type="ECO:0000256" key="14">
    <source>
        <dbReference type="SAM" id="MobiDB-lite"/>
    </source>
</evidence>
<feature type="transmembrane region" description="Helical" evidence="13">
    <location>
        <begin position="331"/>
        <end position="348"/>
    </location>
</feature>
<keyword evidence="5 13" id="KW-0479">Metal-binding</keyword>
<dbReference type="GO" id="GO:0008270">
    <property type="term" value="F:zinc ion binding"/>
    <property type="evidence" value="ECO:0007669"/>
    <property type="project" value="EnsemblFungi"/>
</dbReference>
<dbReference type="FunFam" id="3.40.50.1000:FF:000068">
    <property type="entry name" value="Cation-transporting ATPase"/>
    <property type="match status" value="1"/>
</dbReference>
<dbReference type="PROSITE" id="PS00154">
    <property type="entry name" value="ATPASE_E1_E2"/>
    <property type="match status" value="1"/>
</dbReference>
<feature type="transmembrane region" description="Helical" evidence="13">
    <location>
        <begin position="1415"/>
        <end position="1441"/>
    </location>
</feature>
<dbReference type="Gene3D" id="2.70.150.10">
    <property type="entry name" value="Calcium-transporting ATPase, cytoplasmic transduction domain A"/>
    <property type="match status" value="1"/>
</dbReference>
<feature type="domain" description="P5B-type ATPase N-terminal" evidence="16">
    <location>
        <begin position="314"/>
        <end position="438"/>
    </location>
</feature>
<evidence type="ECO:0000256" key="8">
    <source>
        <dbReference type="ARBA" id="ARBA00022842"/>
    </source>
</evidence>
<keyword evidence="7 13" id="KW-0067">ATP-binding</keyword>
<dbReference type="SUPFAM" id="SSF81653">
    <property type="entry name" value="Calcium ATPase, transduction domain A"/>
    <property type="match status" value="1"/>
</dbReference>
<evidence type="ECO:0000259" key="16">
    <source>
        <dbReference type="Pfam" id="PF12409"/>
    </source>
</evidence>
<keyword evidence="6 13" id="KW-0547">Nucleotide-binding</keyword>
<dbReference type="SUPFAM" id="SSF81660">
    <property type="entry name" value="Metal cation-transporting ATPase, ATP-binding domain N"/>
    <property type="match status" value="1"/>
</dbReference>
<comment type="subcellular location">
    <subcellularLocation>
        <location evidence="1 13">Membrane</location>
        <topology evidence="1 13">Multi-pass membrane protein</topology>
    </subcellularLocation>
</comment>
<feature type="compositionally biased region" description="Low complexity" evidence="14">
    <location>
        <begin position="208"/>
        <end position="223"/>
    </location>
</feature>
<dbReference type="InterPro" id="IPR001757">
    <property type="entry name" value="P_typ_ATPase"/>
</dbReference>
<feature type="region of interest" description="Disordered" evidence="14">
    <location>
        <begin position="19"/>
        <end position="40"/>
    </location>
</feature>
<feature type="transmembrane region" description="Helical" evidence="13">
    <location>
        <begin position="1377"/>
        <end position="1395"/>
    </location>
</feature>
<feature type="transmembrane region" description="Helical" evidence="13">
    <location>
        <begin position="1227"/>
        <end position="1251"/>
    </location>
</feature>
<dbReference type="GO" id="GO:0006882">
    <property type="term" value="P:intracellular zinc ion homeostasis"/>
    <property type="evidence" value="ECO:0007669"/>
    <property type="project" value="EnsemblFungi"/>
</dbReference>
<feature type="transmembrane region" description="Helical" evidence="13">
    <location>
        <begin position="699"/>
        <end position="723"/>
    </location>
</feature>
<evidence type="ECO:0000313" key="17">
    <source>
        <dbReference type="EMBL" id="AET40645.1"/>
    </source>
</evidence>
<dbReference type="GeneID" id="11469043"/>
<keyword evidence="4 13" id="KW-0812">Transmembrane</keyword>
<dbReference type="eggNOG" id="KOG0208">
    <property type="taxonomic scope" value="Eukaryota"/>
</dbReference>
<dbReference type="GO" id="GO:0006874">
    <property type="term" value="P:intracellular calcium ion homeostasis"/>
    <property type="evidence" value="ECO:0007669"/>
    <property type="project" value="TreeGrafter"/>
</dbReference>
<dbReference type="NCBIfam" id="TIGR01494">
    <property type="entry name" value="ATPase_P-type"/>
    <property type="match status" value="1"/>
</dbReference>
<evidence type="ECO:0000256" key="13">
    <source>
        <dbReference type="RuleBase" id="RU362082"/>
    </source>
</evidence>
<dbReference type="SUPFAM" id="SSF56784">
    <property type="entry name" value="HAD-like"/>
    <property type="match status" value="1"/>
</dbReference>
<evidence type="ECO:0000259" key="15">
    <source>
        <dbReference type="Pfam" id="PF00122"/>
    </source>
</evidence>
<evidence type="ECO:0000256" key="3">
    <source>
        <dbReference type="ARBA" id="ARBA00022553"/>
    </source>
</evidence>
<feature type="transmembrane region" description="Helical" evidence="13">
    <location>
        <begin position="1347"/>
        <end position="1365"/>
    </location>
</feature>
<dbReference type="EC" id="7.2.2.-" evidence="13"/>
<keyword evidence="10 13" id="KW-1133">Transmembrane helix</keyword>
<evidence type="ECO:0000313" key="18">
    <source>
        <dbReference type="Proteomes" id="UP000006790"/>
    </source>
</evidence>
<feature type="compositionally biased region" description="Polar residues" evidence="14">
    <location>
        <begin position="99"/>
        <end position="120"/>
    </location>
</feature>
<name>G8JVG6_ERECY</name>
<dbReference type="FunFam" id="2.70.150.10:FF:000057">
    <property type="entry name" value="Cation-transporting ATPase"/>
    <property type="match status" value="1"/>
</dbReference>
<dbReference type="GO" id="GO:0005524">
    <property type="term" value="F:ATP binding"/>
    <property type="evidence" value="ECO:0007669"/>
    <property type="project" value="UniProtKB-UniRule"/>
</dbReference>
<evidence type="ECO:0000256" key="2">
    <source>
        <dbReference type="ARBA" id="ARBA00006000"/>
    </source>
</evidence>
<evidence type="ECO:0000256" key="7">
    <source>
        <dbReference type="ARBA" id="ARBA00022840"/>
    </source>
</evidence>
<proteinExistence type="inferred from homology"/>
<dbReference type="SUPFAM" id="SSF81665">
    <property type="entry name" value="Calcium ATPase, transmembrane domain M"/>
    <property type="match status" value="1"/>
</dbReference>
<dbReference type="GO" id="GO:0015662">
    <property type="term" value="F:P-type ion transporter activity"/>
    <property type="evidence" value="ECO:0007669"/>
    <property type="project" value="InterPro"/>
</dbReference>
<dbReference type="InterPro" id="IPR023214">
    <property type="entry name" value="HAD_sf"/>
</dbReference>
<dbReference type="GO" id="GO:1990816">
    <property type="term" value="C:vacuole-mitochondrion membrane contact site"/>
    <property type="evidence" value="ECO:0007669"/>
    <property type="project" value="EnsemblFungi"/>
</dbReference>
<dbReference type="GO" id="GO:0000329">
    <property type="term" value="C:fungal-type vacuole membrane"/>
    <property type="evidence" value="ECO:0007669"/>
    <property type="project" value="EnsemblFungi"/>
</dbReference>
<feature type="region of interest" description="Disordered" evidence="14">
    <location>
        <begin position="183"/>
        <end position="224"/>
    </location>
</feature>
<dbReference type="InterPro" id="IPR047819">
    <property type="entry name" value="P5A-ATPase_N"/>
</dbReference>
<dbReference type="InterPro" id="IPR059000">
    <property type="entry name" value="ATPase_P-type_domA"/>
</dbReference>
<dbReference type="HOGENOM" id="CLU_001828_1_1_1"/>
<dbReference type="KEGG" id="erc:Ecym_6263"/>
<dbReference type="OrthoDB" id="48943at2759"/>
<dbReference type="Proteomes" id="UP000006790">
    <property type="component" value="Chromosome 6"/>
</dbReference>
<dbReference type="InterPro" id="IPR006544">
    <property type="entry name" value="P-type_TPase_V"/>
</dbReference>
<dbReference type="InterPro" id="IPR008250">
    <property type="entry name" value="ATPase_P-typ_transduc_dom_A_sf"/>
</dbReference>
<keyword evidence="8 13" id="KW-0460">Magnesium</keyword>
<evidence type="ECO:0000256" key="6">
    <source>
        <dbReference type="ARBA" id="ARBA00022741"/>
    </source>
</evidence>
<keyword evidence="3" id="KW-0597">Phosphoprotein</keyword>
<feature type="transmembrane region" description="Helical" evidence="13">
    <location>
        <begin position="735"/>
        <end position="756"/>
    </location>
</feature>
<keyword evidence="11 13" id="KW-0472">Membrane</keyword>
<keyword evidence="9 13" id="KW-1278">Translocase</keyword>
<feature type="compositionally biased region" description="Polar residues" evidence="14">
    <location>
        <begin position="183"/>
        <end position="197"/>
    </location>
</feature>
<comment type="similarity">
    <text evidence="2 13">Belongs to the cation transport ATPase (P-type) (TC 3.A.3) family. Type V subfamily.</text>
</comment>
<dbReference type="Pfam" id="PF13246">
    <property type="entry name" value="Cation_ATPase"/>
    <property type="match status" value="1"/>
</dbReference>
<dbReference type="InterPro" id="IPR036412">
    <property type="entry name" value="HAD-like_sf"/>
</dbReference>
<dbReference type="PROSITE" id="PS01229">
    <property type="entry name" value="COF_2"/>
    <property type="match status" value="1"/>
</dbReference>
<gene>
    <name evidence="17" type="ordered locus">Ecym_6263</name>
</gene>
<dbReference type="CDD" id="cd07542">
    <property type="entry name" value="P-type_ATPase_cation"/>
    <property type="match status" value="1"/>
</dbReference>
<dbReference type="NCBIfam" id="TIGR01657">
    <property type="entry name" value="P-ATPase-V"/>
    <property type="match status" value="1"/>
</dbReference>
<dbReference type="SFLD" id="SFLDG00002">
    <property type="entry name" value="C1.7:_P-type_atpase_like"/>
    <property type="match status" value="1"/>
</dbReference>
<dbReference type="GO" id="GO:0019829">
    <property type="term" value="F:ATPase-coupled monoatomic cation transmembrane transporter activity"/>
    <property type="evidence" value="ECO:0007669"/>
    <property type="project" value="UniProtKB-UniRule"/>
</dbReference>
<dbReference type="InterPro" id="IPR023298">
    <property type="entry name" value="ATPase_P-typ_TM_dom_sf"/>
</dbReference>
<dbReference type="SFLD" id="SFLDS00003">
    <property type="entry name" value="Haloacid_Dehalogenase"/>
    <property type="match status" value="1"/>
</dbReference>
<comment type="catalytic activity">
    <reaction evidence="12 13">
        <text>ATP + H2O = ADP + phosphate + H(+)</text>
        <dbReference type="Rhea" id="RHEA:13065"/>
        <dbReference type="ChEBI" id="CHEBI:15377"/>
        <dbReference type="ChEBI" id="CHEBI:15378"/>
        <dbReference type="ChEBI" id="CHEBI:30616"/>
        <dbReference type="ChEBI" id="CHEBI:43474"/>
        <dbReference type="ChEBI" id="CHEBI:456216"/>
    </reaction>
</comment>
<feature type="transmembrane region" description="Helical" evidence="13">
    <location>
        <begin position="517"/>
        <end position="537"/>
    </location>
</feature>
<feature type="domain" description="P-type ATPase A" evidence="15">
    <location>
        <begin position="555"/>
        <end position="682"/>
    </location>
</feature>
<dbReference type="PRINTS" id="PR00119">
    <property type="entry name" value="CATATPASE"/>
</dbReference>
<organism evidence="17 18">
    <name type="scientific">Eremothecium cymbalariae (strain CBS 270.75 / DBVPG 7215 / KCTC 17166 / NRRL Y-17582)</name>
    <name type="common">Yeast</name>
    <dbReference type="NCBI Taxonomy" id="931890"/>
    <lineage>
        <taxon>Eukaryota</taxon>
        <taxon>Fungi</taxon>
        <taxon>Dikarya</taxon>
        <taxon>Ascomycota</taxon>
        <taxon>Saccharomycotina</taxon>
        <taxon>Saccharomycetes</taxon>
        <taxon>Saccharomycetales</taxon>
        <taxon>Saccharomycetaceae</taxon>
        <taxon>Eremothecium</taxon>
    </lineage>
</organism>
<evidence type="ECO:0000256" key="5">
    <source>
        <dbReference type="ARBA" id="ARBA00022723"/>
    </source>
</evidence>
<evidence type="ECO:0000256" key="1">
    <source>
        <dbReference type="ARBA" id="ARBA00004141"/>
    </source>
</evidence>
<dbReference type="GO" id="GO:0030026">
    <property type="term" value="P:intracellular manganese ion homeostasis"/>
    <property type="evidence" value="ECO:0007669"/>
    <property type="project" value="EnsemblFungi"/>
</dbReference>
<reference evidence="18" key="1">
    <citation type="journal article" date="2012" name="G3 (Bethesda)">
        <title>Pichia sorbitophila, an interspecies yeast hybrid reveals early steps of genome resolution following polyploidization.</title>
        <authorList>
            <person name="Leh Louis V."/>
            <person name="Despons L."/>
            <person name="Friedrich A."/>
            <person name="Martin T."/>
            <person name="Durrens P."/>
            <person name="Casaregola S."/>
            <person name="Neuveglise C."/>
            <person name="Fairhead C."/>
            <person name="Marck C."/>
            <person name="Cruz J.A."/>
            <person name="Straub M.L."/>
            <person name="Kugler V."/>
            <person name="Sacerdot C."/>
            <person name="Uzunov Z."/>
            <person name="Thierry A."/>
            <person name="Weiss S."/>
            <person name="Bleykasten C."/>
            <person name="De Montigny J."/>
            <person name="Jacques N."/>
            <person name="Jung P."/>
            <person name="Lemaire M."/>
            <person name="Mallet S."/>
            <person name="Morel G."/>
            <person name="Richard G.F."/>
            <person name="Sarkar A."/>
            <person name="Savel G."/>
            <person name="Schacherer J."/>
            <person name="Seret M.L."/>
            <person name="Talla E."/>
            <person name="Samson G."/>
            <person name="Jubin C."/>
            <person name="Poulain J."/>
            <person name="Vacherie B."/>
            <person name="Barbe V."/>
            <person name="Pelletier E."/>
            <person name="Sherman D.J."/>
            <person name="Westhof E."/>
            <person name="Weissenbach J."/>
            <person name="Baret P.V."/>
            <person name="Wincker P."/>
            <person name="Gaillardin C."/>
            <person name="Dujon B."/>
            <person name="Souciet J.L."/>
        </authorList>
    </citation>
    <scope>NUCLEOTIDE SEQUENCE [LARGE SCALE GENOMIC DNA]</scope>
    <source>
        <strain evidence="18">CBS 270.75 / DBVPG 7215 / KCTC 17166 / NRRL Y-17582</strain>
    </source>
</reference>
<evidence type="ECO:0000256" key="11">
    <source>
        <dbReference type="ARBA" id="ARBA00023136"/>
    </source>
</evidence>
<dbReference type="Gene3D" id="3.40.50.1000">
    <property type="entry name" value="HAD superfamily/HAD-like"/>
    <property type="match status" value="1"/>
</dbReference>
<dbReference type="Gene3D" id="3.40.1110.10">
    <property type="entry name" value="Calcium-transporting ATPase, cytoplasmic domain N"/>
    <property type="match status" value="1"/>
</dbReference>
<dbReference type="PANTHER" id="PTHR45630:SF8">
    <property type="entry name" value="CATION-TRANSPORTING ATPASE"/>
    <property type="match status" value="1"/>
</dbReference>
<dbReference type="InterPro" id="IPR047821">
    <property type="entry name" value="P5B-type_ATPase"/>
</dbReference>
<protein>
    <recommendedName>
        <fullName evidence="13">Cation-transporting ATPase</fullName>
        <ecNumber evidence="13">7.2.2.-</ecNumber>
    </recommendedName>
</protein>
<keyword evidence="18" id="KW-1185">Reference proteome</keyword>
<dbReference type="InParanoid" id="G8JVG6"/>
<dbReference type="InterPro" id="IPR018303">
    <property type="entry name" value="ATPase_P-typ_P_site"/>
</dbReference>
<feature type="transmembrane region" description="Helical" evidence="13">
    <location>
        <begin position="1301"/>
        <end position="1322"/>
    </location>
</feature>
<feature type="transmembrane region" description="Helical" evidence="13">
    <location>
        <begin position="1263"/>
        <end position="1280"/>
    </location>
</feature>
<dbReference type="FunFam" id="1.20.1110.10:FF:000023">
    <property type="entry name" value="Cation-transporting ATPase"/>
    <property type="match status" value="1"/>
</dbReference>
<dbReference type="Pfam" id="PF12409">
    <property type="entry name" value="P5-ATPase"/>
    <property type="match status" value="1"/>
</dbReference>
<dbReference type="GO" id="GO:1903135">
    <property type="term" value="F:cupric ion binding"/>
    <property type="evidence" value="ECO:0007669"/>
    <property type="project" value="EnsemblFungi"/>
</dbReference>